<dbReference type="Proteomes" id="UP000783686">
    <property type="component" value="Unassembled WGS sequence"/>
</dbReference>
<reference evidence="2" key="1">
    <citation type="submission" date="2020-09" db="EMBL/GenBank/DDBJ databases">
        <authorList>
            <person name="Kikuchi T."/>
        </authorList>
    </citation>
    <scope>NUCLEOTIDE SEQUENCE</scope>
    <source>
        <strain evidence="2">SH1</strain>
    </source>
</reference>
<feature type="transmembrane region" description="Helical" evidence="1">
    <location>
        <begin position="63"/>
        <end position="86"/>
    </location>
</feature>
<keyword evidence="1" id="KW-0472">Membrane</keyword>
<keyword evidence="1" id="KW-1133">Transmembrane helix</keyword>
<dbReference type="EMBL" id="CAJFDH010000006">
    <property type="protein sequence ID" value="CAD5228568.1"/>
    <property type="molecule type" value="Genomic_DNA"/>
</dbReference>
<feature type="transmembrane region" description="Helical" evidence="1">
    <location>
        <begin position="98"/>
        <end position="117"/>
    </location>
</feature>
<feature type="transmembrane region" description="Helical" evidence="1">
    <location>
        <begin position="137"/>
        <end position="156"/>
    </location>
</feature>
<protein>
    <recommendedName>
        <fullName evidence="4">Transmembrane protein</fullName>
    </recommendedName>
</protein>
<name>A0A811LKC5_9BILA</name>
<gene>
    <name evidence="2" type="ORF">BOKJ2_LOCUS12743</name>
</gene>
<dbReference type="OrthoDB" id="5864279at2759"/>
<dbReference type="Proteomes" id="UP000614601">
    <property type="component" value="Unassembled WGS sequence"/>
</dbReference>
<keyword evidence="3" id="KW-1185">Reference proteome</keyword>
<evidence type="ECO:0008006" key="4">
    <source>
        <dbReference type="Google" id="ProtNLM"/>
    </source>
</evidence>
<accession>A0A811LKC5</accession>
<sequence length="204" mass="23024">MASESSRKSLQSATSIDIDDIDEELVQEQCCFGFVNIFTCLVLLSIINLIIDVIGGCLSAGTDLIFLFVVIGTGSMLCMAAVVTSVREEKKRMVNYTKVWVVFKFVIMGLSAAILIIENSMEFELTGISLTTFEEMWPLIMLLPLYVLFLGTQYLISCRVVRLIAVRDEIYIIPNSPGSHDLRRSLRIELERRKSKVSHDIQKF</sequence>
<evidence type="ECO:0000313" key="2">
    <source>
        <dbReference type="EMBL" id="CAD5228568.1"/>
    </source>
</evidence>
<keyword evidence="1" id="KW-0812">Transmembrane</keyword>
<dbReference type="AlphaFoldDB" id="A0A811LKC5"/>
<comment type="caution">
    <text evidence="2">The sequence shown here is derived from an EMBL/GenBank/DDBJ whole genome shotgun (WGS) entry which is preliminary data.</text>
</comment>
<evidence type="ECO:0000313" key="3">
    <source>
        <dbReference type="Proteomes" id="UP000614601"/>
    </source>
</evidence>
<organism evidence="2 3">
    <name type="scientific">Bursaphelenchus okinawaensis</name>
    <dbReference type="NCBI Taxonomy" id="465554"/>
    <lineage>
        <taxon>Eukaryota</taxon>
        <taxon>Metazoa</taxon>
        <taxon>Ecdysozoa</taxon>
        <taxon>Nematoda</taxon>
        <taxon>Chromadorea</taxon>
        <taxon>Rhabditida</taxon>
        <taxon>Tylenchina</taxon>
        <taxon>Tylenchomorpha</taxon>
        <taxon>Aphelenchoidea</taxon>
        <taxon>Aphelenchoididae</taxon>
        <taxon>Bursaphelenchus</taxon>
    </lineage>
</organism>
<feature type="transmembrane region" description="Helical" evidence="1">
    <location>
        <begin position="31"/>
        <end position="51"/>
    </location>
</feature>
<evidence type="ECO:0000256" key="1">
    <source>
        <dbReference type="SAM" id="Phobius"/>
    </source>
</evidence>
<proteinExistence type="predicted"/>
<dbReference type="EMBL" id="CAJFCW020000006">
    <property type="protein sequence ID" value="CAG9124675.1"/>
    <property type="molecule type" value="Genomic_DNA"/>
</dbReference>